<reference evidence="1" key="1">
    <citation type="submission" date="2021-01" db="EMBL/GenBank/DDBJ databases">
        <authorList>
            <consortium name="Genoscope - CEA"/>
            <person name="William W."/>
        </authorList>
    </citation>
    <scope>NUCLEOTIDE SEQUENCE</scope>
</reference>
<proteinExistence type="predicted"/>
<dbReference type="EMBL" id="CAJJDM010000073">
    <property type="protein sequence ID" value="CAD8083734.1"/>
    <property type="molecule type" value="Genomic_DNA"/>
</dbReference>
<accession>A0A8S1NAR2</accession>
<dbReference type="AlphaFoldDB" id="A0A8S1NAR2"/>
<organism evidence="1 2">
    <name type="scientific">Paramecium primaurelia</name>
    <dbReference type="NCBI Taxonomy" id="5886"/>
    <lineage>
        <taxon>Eukaryota</taxon>
        <taxon>Sar</taxon>
        <taxon>Alveolata</taxon>
        <taxon>Ciliophora</taxon>
        <taxon>Intramacronucleata</taxon>
        <taxon>Oligohymenophorea</taxon>
        <taxon>Peniculida</taxon>
        <taxon>Parameciidae</taxon>
        <taxon>Paramecium</taxon>
    </lineage>
</organism>
<gene>
    <name evidence="1" type="ORF">PPRIM_AZ9-3.1.T0700212</name>
</gene>
<comment type="caution">
    <text evidence="1">The sequence shown here is derived from an EMBL/GenBank/DDBJ whole genome shotgun (WGS) entry which is preliminary data.</text>
</comment>
<evidence type="ECO:0000313" key="2">
    <source>
        <dbReference type="Proteomes" id="UP000688137"/>
    </source>
</evidence>
<name>A0A8S1NAR2_PARPR</name>
<dbReference type="Proteomes" id="UP000688137">
    <property type="component" value="Unassembled WGS sequence"/>
</dbReference>
<sequence>MSISVYPNIIVKLRDQSFLRVVTKHLALGKFVWRAINLNIQNTQLKLIACLVLY</sequence>
<protein>
    <submittedName>
        <fullName evidence="1">Uncharacterized protein</fullName>
    </submittedName>
</protein>
<evidence type="ECO:0000313" key="1">
    <source>
        <dbReference type="EMBL" id="CAD8083734.1"/>
    </source>
</evidence>
<keyword evidence="2" id="KW-1185">Reference proteome</keyword>